<evidence type="ECO:0000256" key="1">
    <source>
        <dbReference type="SAM" id="Phobius"/>
    </source>
</evidence>
<feature type="chain" id="PRO_5032735583" evidence="2">
    <location>
        <begin position="18"/>
        <end position="219"/>
    </location>
</feature>
<accession>A0A841I662</accession>
<reference evidence="3 4" key="1">
    <citation type="submission" date="2020-08" db="EMBL/GenBank/DDBJ databases">
        <title>Genomic Encyclopedia of Type Strains, Phase IV (KMG-IV): sequencing the most valuable type-strain genomes for metagenomic binning, comparative biology and taxonomic classification.</title>
        <authorList>
            <person name="Goeker M."/>
        </authorList>
    </citation>
    <scope>NUCLEOTIDE SEQUENCE [LARGE SCALE GENOMIC DNA]</scope>
    <source>
        <strain evidence="3 4">DSM 21458</strain>
    </source>
</reference>
<evidence type="ECO:0000313" key="3">
    <source>
        <dbReference type="EMBL" id="MBB6099958.1"/>
    </source>
</evidence>
<dbReference type="RefSeq" id="WP_183988696.1">
    <property type="nucleotide sequence ID" value="NZ_JACHHG010000018.1"/>
</dbReference>
<name>A0A841I662_9DEIO</name>
<keyword evidence="2" id="KW-0732">Signal</keyword>
<dbReference type="EMBL" id="JACHHG010000018">
    <property type="protein sequence ID" value="MBB6099958.1"/>
    <property type="molecule type" value="Genomic_DNA"/>
</dbReference>
<proteinExistence type="predicted"/>
<comment type="caution">
    <text evidence="3">The sequence shown here is derived from an EMBL/GenBank/DDBJ whole genome shotgun (WGS) entry which is preliminary data.</text>
</comment>
<keyword evidence="1" id="KW-0472">Membrane</keyword>
<keyword evidence="1" id="KW-0812">Transmembrane</keyword>
<evidence type="ECO:0000313" key="4">
    <source>
        <dbReference type="Proteomes" id="UP000569951"/>
    </source>
</evidence>
<evidence type="ECO:0000256" key="2">
    <source>
        <dbReference type="SAM" id="SignalP"/>
    </source>
</evidence>
<dbReference type="Proteomes" id="UP000569951">
    <property type="component" value="Unassembled WGS sequence"/>
</dbReference>
<organism evidence="3 4">
    <name type="scientific">Deinobacterium chartae</name>
    <dbReference type="NCBI Taxonomy" id="521158"/>
    <lineage>
        <taxon>Bacteria</taxon>
        <taxon>Thermotogati</taxon>
        <taxon>Deinococcota</taxon>
        <taxon>Deinococci</taxon>
        <taxon>Deinococcales</taxon>
        <taxon>Deinococcaceae</taxon>
        <taxon>Deinobacterium</taxon>
    </lineage>
</organism>
<feature type="transmembrane region" description="Helical" evidence="1">
    <location>
        <begin position="179"/>
        <end position="197"/>
    </location>
</feature>
<keyword evidence="1" id="KW-1133">Transmembrane helix</keyword>
<sequence length="219" mass="23156">MLLLMLLSMFTVNTLMAGINAAVGLTRTVASGVAQVASDPGVQREVRQNDQLQALLTGLDREELNQLIAQNSPELSQEQVAAATATVSNVINHAARSIGRNLSDVSNIGEVVGRRADAVQDALNGQEFVDRLRSRGLSQAEAQEVATVVRQRATEVREQTEQTVREIGRITAETAARAAWIWLLVAGIVLGLAALGGGRGGDVPAGGVTSDRTQSLHKS</sequence>
<gene>
    <name evidence="3" type="ORF">HNR42_003419</name>
</gene>
<feature type="signal peptide" evidence="2">
    <location>
        <begin position="1"/>
        <end position="17"/>
    </location>
</feature>
<protein>
    <submittedName>
        <fullName evidence="3">F0F1-type ATP synthase membrane subunit c/vacuolar-type H+-ATPase subunit K</fullName>
    </submittedName>
</protein>
<keyword evidence="4" id="KW-1185">Reference proteome</keyword>
<dbReference type="AlphaFoldDB" id="A0A841I662"/>